<dbReference type="GO" id="GO:0005743">
    <property type="term" value="C:mitochondrial inner membrane"/>
    <property type="evidence" value="ECO:0007669"/>
    <property type="project" value="TreeGrafter"/>
</dbReference>
<proteinExistence type="inferred from homology"/>
<organism evidence="10 11">
    <name type="scientific">Wickerhamiella sorbophila</name>
    <dbReference type="NCBI Taxonomy" id="45607"/>
    <lineage>
        <taxon>Eukaryota</taxon>
        <taxon>Fungi</taxon>
        <taxon>Dikarya</taxon>
        <taxon>Ascomycota</taxon>
        <taxon>Saccharomycotina</taxon>
        <taxon>Dipodascomycetes</taxon>
        <taxon>Dipodascales</taxon>
        <taxon>Trichomonascaceae</taxon>
        <taxon>Wickerhamiella</taxon>
    </lineage>
</organism>
<dbReference type="UniPathway" id="UPA00232"/>
<keyword evidence="10" id="KW-0830">Ubiquinone</keyword>
<reference evidence="10 11" key="1">
    <citation type="submission" date="2017-04" db="EMBL/GenBank/DDBJ databases">
        <title>Genome sequencing of [Candida] sorbophila.</title>
        <authorList>
            <person name="Ahn J.O."/>
        </authorList>
    </citation>
    <scope>NUCLEOTIDE SEQUENCE [LARGE SCALE GENOMIC DNA]</scope>
    <source>
        <strain evidence="10 11">DS02</strain>
    </source>
</reference>
<dbReference type="Proteomes" id="UP000238350">
    <property type="component" value="Unassembled WGS sequence"/>
</dbReference>
<comment type="similarity">
    <text evidence="3 8">Belongs to the COQ9 family.</text>
</comment>
<dbReference type="AlphaFoldDB" id="A0A2T0FDM1"/>
<dbReference type="Gene3D" id="1.10.357.10">
    <property type="entry name" value="Tetracycline Repressor, domain 2"/>
    <property type="match status" value="1"/>
</dbReference>
<dbReference type="STRING" id="45607.A0A2T0FDM1"/>
<evidence type="ECO:0000256" key="7">
    <source>
        <dbReference type="ARBA" id="ARBA00023128"/>
    </source>
</evidence>
<dbReference type="GeneID" id="36514472"/>
<comment type="pathway">
    <text evidence="2 8">Cofactor biosynthesis; ubiquinone biosynthesis.</text>
</comment>
<evidence type="ECO:0000313" key="11">
    <source>
        <dbReference type="Proteomes" id="UP000238350"/>
    </source>
</evidence>
<evidence type="ECO:0000256" key="6">
    <source>
        <dbReference type="ARBA" id="ARBA00023121"/>
    </source>
</evidence>
<dbReference type="Pfam" id="PF08511">
    <property type="entry name" value="COQ9"/>
    <property type="match status" value="1"/>
</dbReference>
<keyword evidence="6 8" id="KW-0446">Lipid-binding</keyword>
<dbReference type="InterPro" id="IPR013718">
    <property type="entry name" value="COQ9_C"/>
</dbReference>
<dbReference type="InterPro" id="IPR012762">
    <property type="entry name" value="Ubiq_biosynth_COQ9"/>
</dbReference>
<evidence type="ECO:0000256" key="8">
    <source>
        <dbReference type="RuleBase" id="RU366063"/>
    </source>
</evidence>
<keyword evidence="11" id="KW-1185">Reference proteome</keyword>
<dbReference type="PANTHER" id="PTHR21427">
    <property type="entry name" value="UBIQUINONE BIOSYNTHESIS PROTEIN COQ9, MITOCHONDRIAL"/>
    <property type="match status" value="1"/>
</dbReference>
<feature type="domain" description="COQ9 C-terminal" evidence="9">
    <location>
        <begin position="134"/>
        <end position="203"/>
    </location>
</feature>
<dbReference type="OrthoDB" id="619536at2759"/>
<gene>
    <name evidence="10" type="ORF">B9G98_00723</name>
</gene>
<evidence type="ECO:0000259" key="9">
    <source>
        <dbReference type="Pfam" id="PF08511"/>
    </source>
</evidence>
<dbReference type="NCBIfam" id="TIGR02396">
    <property type="entry name" value="diverge_rpsU"/>
    <property type="match status" value="1"/>
</dbReference>
<keyword evidence="7 8" id="KW-0496">Mitochondrion</keyword>
<dbReference type="RefSeq" id="XP_024663049.1">
    <property type="nucleotide sequence ID" value="XM_024807281.1"/>
</dbReference>
<evidence type="ECO:0000256" key="2">
    <source>
        <dbReference type="ARBA" id="ARBA00004749"/>
    </source>
</evidence>
<dbReference type="EMBL" id="NDIQ01000001">
    <property type="protein sequence ID" value="PRT53103.1"/>
    <property type="molecule type" value="Genomic_DNA"/>
</dbReference>
<evidence type="ECO:0000256" key="3">
    <source>
        <dbReference type="ARBA" id="ARBA00010766"/>
    </source>
</evidence>
<dbReference type="PANTHER" id="PTHR21427:SF19">
    <property type="entry name" value="UBIQUINONE BIOSYNTHESIS PROTEIN COQ9, MITOCHONDRIAL"/>
    <property type="match status" value="1"/>
</dbReference>
<protein>
    <recommendedName>
        <fullName evidence="8">Ubiquinone biosynthesis protein</fullName>
    </recommendedName>
</protein>
<comment type="caution">
    <text evidence="10">The sequence shown here is derived from an EMBL/GenBank/DDBJ whole genome shotgun (WGS) entry which is preliminary data.</text>
</comment>
<sequence>MIRASPRFFTVRTVQASLRSYATAHTSKSEVDLPRQILERGLQLLPEHGWDLAPATRSLGLSDQAASIFPNGKFDLLQFYLQKQTAKLASVQLKSSTPDGCVRELVHARLLANAELGPYLGEAVSMLMSPKYLPYSLEQLHNLVDEIWFLAGDKGHDATWYTRRGSLAMIYAASESFMTRDNSPNFKHTLSFCDRQLNAWSRFEAAEESVSEWFKFNAIAAFNVAKSLTR</sequence>
<evidence type="ECO:0000256" key="4">
    <source>
        <dbReference type="ARBA" id="ARBA00022688"/>
    </source>
</evidence>
<accession>A0A2T0FDM1</accession>
<evidence type="ECO:0000256" key="5">
    <source>
        <dbReference type="ARBA" id="ARBA00022946"/>
    </source>
</evidence>
<comment type="function">
    <text evidence="8">Membrane-associated protein that warps the membrane surface to access and bind aromatic isoprenes with high specificity, including ubiquinone (CoQ) isoprene intermediates and presents them directly to Coq7, therefore facilitating the Coq7-mediated hydroxylase step. Participates in the biosynthesis of coenzyme Q, also named ubiquinone, an essential lipid-soluble electron transporter for aerobic cellular respiration.</text>
</comment>
<comment type="subcellular location">
    <subcellularLocation>
        <location evidence="1 8">Mitochondrion</location>
    </subcellularLocation>
</comment>
<evidence type="ECO:0000256" key="1">
    <source>
        <dbReference type="ARBA" id="ARBA00004173"/>
    </source>
</evidence>
<evidence type="ECO:0000313" key="10">
    <source>
        <dbReference type="EMBL" id="PRT53103.1"/>
    </source>
</evidence>
<dbReference type="GO" id="GO:0008289">
    <property type="term" value="F:lipid binding"/>
    <property type="evidence" value="ECO:0007669"/>
    <property type="project" value="UniProtKB-UniRule"/>
</dbReference>
<name>A0A2T0FDM1_9ASCO</name>
<keyword evidence="4 8" id="KW-0831">Ubiquinone biosynthesis</keyword>
<keyword evidence="5" id="KW-0809">Transit peptide</keyword>
<dbReference type="GO" id="GO:0006744">
    <property type="term" value="P:ubiquinone biosynthetic process"/>
    <property type="evidence" value="ECO:0007669"/>
    <property type="project" value="UniProtKB-UniRule"/>
</dbReference>